<protein>
    <submittedName>
        <fullName evidence="1">Uncharacterized protein</fullName>
    </submittedName>
</protein>
<dbReference type="EMBL" id="MVHS01000045">
    <property type="protein sequence ID" value="ORA67131.1"/>
    <property type="molecule type" value="Genomic_DNA"/>
</dbReference>
<organism evidence="1 2">
    <name type="scientific">Mycolicibacterium insubricum</name>
    <dbReference type="NCBI Taxonomy" id="444597"/>
    <lineage>
        <taxon>Bacteria</taxon>
        <taxon>Bacillati</taxon>
        <taxon>Actinomycetota</taxon>
        <taxon>Actinomycetes</taxon>
        <taxon>Mycobacteriales</taxon>
        <taxon>Mycobacteriaceae</taxon>
        <taxon>Mycolicibacterium</taxon>
    </lineage>
</organism>
<accession>A0A1X0D423</accession>
<keyword evidence="2" id="KW-1185">Reference proteome</keyword>
<dbReference type="OrthoDB" id="4627029at2"/>
<dbReference type="AlphaFoldDB" id="A0A1X0D423"/>
<name>A0A1X0D423_9MYCO</name>
<reference evidence="1 2" key="1">
    <citation type="submission" date="2016-12" db="EMBL/GenBank/DDBJ databases">
        <title>The new phylogeny of genus Mycobacterium.</title>
        <authorList>
            <person name="Tortoli E."/>
            <person name="Trovato A."/>
            <person name="Cirillo D.M."/>
        </authorList>
    </citation>
    <scope>NUCLEOTIDE SEQUENCE [LARGE SCALE GENOMIC DNA]</scope>
    <source>
        <strain evidence="1 2">DSM 45130</strain>
    </source>
</reference>
<proteinExistence type="predicted"/>
<comment type="caution">
    <text evidence="1">The sequence shown here is derived from an EMBL/GenBank/DDBJ whole genome shotgun (WGS) entry which is preliminary data.</text>
</comment>
<evidence type="ECO:0000313" key="2">
    <source>
        <dbReference type="Proteomes" id="UP000192801"/>
    </source>
</evidence>
<dbReference type="STRING" id="444597.BST26_16105"/>
<gene>
    <name evidence="1" type="ORF">BST26_16105</name>
</gene>
<sequence length="132" mass="13686">MAALLMLAGCSSGDSGPYDSAEAAVRAHLAAARSGDVAALRSDSCGALAEEMARHSDDEVRVAFDGLYSNGPDELKTTSSDSAHAIVAGLYLHVTDLGISFSAEDHGGWEVCDIHPSNGPFGPLPGPFQRRN</sequence>
<dbReference type="Proteomes" id="UP000192801">
    <property type="component" value="Unassembled WGS sequence"/>
</dbReference>
<evidence type="ECO:0000313" key="1">
    <source>
        <dbReference type="EMBL" id="ORA67131.1"/>
    </source>
</evidence>